<sequence>MAAGHNETDLVRTLKQIIELRGLKQQRRSSAAADTVTLFGKKLSVGGGGGGSSLEESSTDKIQLSEKLPPSAIVHLKELYEQRLKRKAAPCHSARSAENGDALTLPLLGSIQDVGIKRQRIGVQAAAATDDVRPIFYEIQSDLAAEKERAEVAKGAPLTLFYNGMVYVFDDVTDDMAQAIMILAGNATCSSASHTEKFLASAGKDAKPAVSIPSFTLADLPQARKASLHRFLEKRKDRLFAKSDKESVSSSKPKTPPRSPPRKQHQLRREMIQPPSFLQIY</sequence>
<dbReference type="eggNOG" id="ENOG502RIU4">
    <property type="taxonomic scope" value="Eukaryota"/>
</dbReference>
<protein>
    <recommendedName>
        <fullName evidence="3">Tify domain-containing protein</fullName>
    </recommendedName>
</protein>
<dbReference type="Proteomes" id="UP000001514">
    <property type="component" value="Unassembled WGS sequence"/>
</dbReference>
<keyword evidence="5" id="KW-1185">Reference proteome</keyword>
<organism evidence="5">
    <name type="scientific">Selaginella moellendorffii</name>
    <name type="common">Spikemoss</name>
    <dbReference type="NCBI Taxonomy" id="88036"/>
    <lineage>
        <taxon>Eukaryota</taxon>
        <taxon>Viridiplantae</taxon>
        <taxon>Streptophyta</taxon>
        <taxon>Embryophyta</taxon>
        <taxon>Tracheophyta</taxon>
        <taxon>Lycopodiopsida</taxon>
        <taxon>Selaginellales</taxon>
        <taxon>Selaginellaceae</taxon>
        <taxon>Selaginella</taxon>
    </lineage>
</organism>
<dbReference type="OrthoDB" id="1937734at2759"/>
<dbReference type="PANTHER" id="PTHR33077">
    <property type="entry name" value="PROTEIN TIFY 4A-RELATED-RELATED"/>
    <property type="match status" value="1"/>
</dbReference>
<dbReference type="InterPro" id="IPR010399">
    <property type="entry name" value="Tify_dom"/>
</dbReference>
<accession>D8SMF2</accession>
<dbReference type="KEGG" id="smo:SELMODRAFT_423661"/>
<dbReference type="InterPro" id="IPR018467">
    <property type="entry name" value="CCT_CS"/>
</dbReference>
<dbReference type="GO" id="GO:0031347">
    <property type="term" value="P:regulation of defense response"/>
    <property type="evidence" value="ECO:0000318"/>
    <property type="project" value="GO_Central"/>
</dbReference>
<dbReference type="HOGENOM" id="CLU_991777_0_0_1"/>
<evidence type="ECO:0000256" key="1">
    <source>
        <dbReference type="ARBA" id="ARBA00008614"/>
    </source>
</evidence>
<evidence type="ECO:0000259" key="3">
    <source>
        <dbReference type="PROSITE" id="PS51320"/>
    </source>
</evidence>
<dbReference type="GO" id="GO:0009611">
    <property type="term" value="P:response to wounding"/>
    <property type="evidence" value="ECO:0000318"/>
    <property type="project" value="GO_Central"/>
</dbReference>
<gene>
    <name evidence="4" type="ORF">SELMODRAFT_423661</name>
</gene>
<dbReference type="Gramene" id="EFJ14588">
    <property type="protein sequence ID" value="EFJ14588"/>
    <property type="gene ID" value="SELMODRAFT_423661"/>
</dbReference>
<feature type="region of interest" description="Disordered" evidence="2">
    <location>
        <begin position="238"/>
        <end position="281"/>
    </location>
</feature>
<feature type="domain" description="Tify" evidence="3">
    <location>
        <begin position="151"/>
        <end position="186"/>
    </location>
</feature>
<dbReference type="SMART" id="SM00979">
    <property type="entry name" value="TIFY"/>
    <property type="match status" value="1"/>
</dbReference>
<dbReference type="FunCoup" id="D8SMF2">
    <property type="interactions" value="913"/>
</dbReference>
<dbReference type="GO" id="GO:0005634">
    <property type="term" value="C:nucleus"/>
    <property type="evidence" value="ECO:0000318"/>
    <property type="project" value="GO_Central"/>
</dbReference>
<evidence type="ECO:0000256" key="2">
    <source>
        <dbReference type="SAM" id="MobiDB-lite"/>
    </source>
</evidence>
<dbReference type="GO" id="GO:2000022">
    <property type="term" value="P:regulation of jasmonic acid mediated signaling pathway"/>
    <property type="evidence" value="ECO:0000318"/>
    <property type="project" value="GO_Central"/>
</dbReference>
<feature type="compositionally biased region" description="Basic and acidic residues" evidence="2">
    <location>
        <begin position="238"/>
        <end position="247"/>
    </location>
</feature>
<dbReference type="PROSITE" id="PS51320">
    <property type="entry name" value="TIFY"/>
    <property type="match status" value="1"/>
</dbReference>
<dbReference type="EMBL" id="GL377627">
    <property type="protein sequence ID" value="EFJ14588.1"/>
    <property type="molecule type" value="Genomic_DNA"/>
</dbReference>
<dbReference type="Pfam" id="PF06200">
    <property type="entry name" value="tify"/>
    <property type="match status" value="1"/>
</dbReference>
<dbReference type="AlphaFoldDB" id="D8SMF2"/>
<dbReference type="Pfam" id="PF09425">
    <property type="entry name" value="Jas_motif"/>
    <property type="match status" value="1"/>
</dbReference>
<reference evidence="4 5" key="1">
    <citation type="journal article" date="2011" name="Science">
        <title>The Selaginella genome identifies genetic changes associated with the evolution of vascular plants.</title>
        <authorList>
            <person name="Banks J.A."/>
            <person name="Nishiyama T."/>
            <person name="Hasebe M."/>
            <person name="Bowman J.L."/>
            <person name="Gribskov M."/>
            <person name="dePamphilis C."/>
            <person name="Albert V.A."/>
            <person name="Aono N."/>
            <person name="Aoyama T."/>
            <person name="Ambrose B.A."/>
            <person name="Ashton N.W."/>
            <person name="Axtell M.J."/>
            <person name="Barker E."/>
            <person name="Barker M.S."/>
            <person name="Bennetzen J.L."/>
            <person name="Bonawitz N.D."/>
            <person name="Chapple C."/>
            <person name="Cheng C."/>
            <person name="Correa L.G."/>
            <person name="Dacre M."/>
            <person name="DeBarry J."/>
            <person name="Dreyer I."/>
            <person name="Elias M."/>
            <person name="Engstrom E.M."/>
            <person name="Estelle M."/>
            <person name="Feng L."/>
            <person name="Finet C."/>
            <person name="Floyd S.K."/>
            <person name="Frommer W.B."/>
            <person name="Fujita T."/>
            <person name="Gramzow L."/>
            <person name="Gutensohn M."/>
            <person name="Harholt J."/>
            <person name="Hattori M."/>
            <person name="Heyl A."/>
            <person name="Hirai T."/>
            <person name="Hiwatashi Y."/>
            <person name="Ishikawa M."/>
            <person name="Iwata M."/>
            <person name="Karol K.G."/>
            <person name="Koehler B."/>
            <person name="Kolukisaoglu U."/>
            <person name="Kubo M."/>
            <person name="Kurata T."/>
            <person name="Lalonde S."/>
            <person name="Li K."/>
            <person name="Li Y."/>
            <person name="Litt A."/>
            <person name="Lyons E."/>
            <person name="Manning G."/>
            <person name="Maruyama T."/>
            <person name="Michael T.P."/>
            <person name="Mikami K."/>
            <person name="Miyazaki S."/>
            <person name="Morinaga S."/>
            <person name="Murata T."/>
            <person name="Mueller-Roeber B."/>
            <person name="Nelson D.R."/>
            <person name="Obara M."/>
            <person name="Oguri Y."/>
            <person name="Olmstead R.G."/>
            <person name="Onodera N."/>
            <person name="Petersen B.L."/>
            <person name="Pils B."/>
            <person name="Prigge M."/>
            <person name="Rensing S.A."/>
            <person name="Riano-Pachon D.M."/>
            <person name="Roberts A.W."/>
            <person name="Sato Y."/>
            <person name="Scheller H.V."/>
            <person name="Schulz B."/>
            <person name="Schulz C."/>
            <person name="Shakirov E.V."/>
            <person name="Shibagaki N."/>
            <person name="Shinohara N."/>
            <person name="Shippen D.E."/>
            <person name="Soerensen I."/>
            <person name="Sotooka R."/>
            <person name="Sugimoto N."/>
            <person name="Sugita M."/>
            <person name="Sumikawa N."/>
            <person name="Tanurdzic M."/>
            <person name="Theissen G."/>
            <person name="Ulvskov P."/>
            <person name="Wakazuki S."/>
            <person name="Weng J.K."/>
            <person name="Willats W.W."/>
            <person name="Wipf D."/>
            <person name="Wolf P.G."/>
            <person name="Yang L."/>
            <person name="Zimmer A.D."/>
            <person name="Zhu Q."/>
            <person name="Mitros T."/>
            <person name="Hellsten U."/>
            <person name="Loque D."/>
            <person name="Otillar R."/>
            <person name="Salamov A."/>
            <person name="Schmutz J."/>
            <person name="Shapiro H."/>
            <person name="Lindquist E."/>
            <person name="Lucas S."/>
            <person name="Rokhsar D."/>
            <person name="Grigoriev I.V."/>
        </authorList>
    </citation>
    <scope>NUCLEOTIDE SEQUENCE [LARGE SCALE GENOMIC DNA]</scope>
</reference>
<name>D8SMF2_SELML</name>
<comment type="similarity">
    <text evidence="1">Belongs to the TIFY/JAZ family.</text>
</comment>
<evidence type="ECO:0000313" key="5">
    <source>
        <dbReference type="Proteomes" id="UP000001514"/>
    </source>
</evidence>
<proteinExistence type="inferred from homology"/>
<dbReference type="InParanoid" id="D8SMF2"/>
<dbReference type="PANTHER" id="PTHR33077:SF60">
    <property type="entry name" value="TIFY DOMAIN-CONTAINING PROTEIN"/>
    <property type="match status" value="1"/>
</dbReference>
<dbReference type="InterPro" id="IPR040390">
    <property type="entry name" value="TIFY/JAZ"/>
</dbReference>
<dbReference type="STRING" id="88036.D8SMF2"/>
<evidence type="ECO:0000313" key="4">
    <source>
        <dbReference type="EMBL" id="EFJ14588.1"/>
    </source>
</evidence>